<evidence type="ECO:0000256" key="6">
    <source>
        <dbReference type="ARBA" id="ARBA00022676"/>
    </source>
</evidence>
<dbReference type="Pfam" id="PF00905">
    <property type="entry name" value="Transpeptidase"/>
    <property type="match status" value="1"/>
</dbReference>
<feature type="region of interest" description="Disordered" evidence="18">
    <location>
        <begin position="747"/>
        <end position="851"/>
    </location>
</feature>
<keyword evidence="4" id="KW-0121">Carboxypeptidase</keyword>
<dbReference type="InterPro" id="IPR050396">
    <property type="entry name" value="Glycosyltr_51/Transpeptidase"/>
</dbReference>
<comment type="similarity">
    <text evidence="2">In the N-terminal section; belongs to the glycosyltransferase 51 family.</text>
</comment>
<feature type="domain" description="Penicillin-binding protein transpeptidase" evidence="20">
    <location>
        <begin position="340"/>
        <end position="611"/>
    </location>
</feature>
<evidence type="ECO:0000256" key="16">
    <source>
        <dbReference type="ARBA" id="ARBA00034000"/>
    </source>
</evidence>
<sequence>MAQAKKKKKKKQVNKWIMLIIGFAVFLILSVIGGYFALLYAGGKMVEMDENKLRDIKLEATKIMDVNGKELSKLYVLEDREYVTIDKVPKKLVQAFVAVEDKRFFEHNGVDMIRIGGAIWKDIRAGSAVEGASTITQQLAKNVFLSHEKTFWRKTKEVSIAINLENRFTKDQIMEMYLNKIYLGHGAYGIKAAANYYFGKEKAEHLDTLTTAEIAQLAAIPKGPSIYSPFNNPAKSKERRDTIIRLMAEQGIITVQEKEAAQQEALPTKKVTEGNSYQAFLDYVVDEAEERYGIAENELYSGGYQIYTTLNTDVQDAMVKNFENAKNFPKDGSTNQVDAGMVVLDAKTGGIAGIVGGRNYVHKGWNNALSLHQPGSSFKPLAVFAPALDTGKWHAGSQLSNKRQSFNGYEPRNWNNQYSESIRMDKAVQMSLNVPTVWLLNEIGIDNSLKYIKDFGISLDPTDRNLSIALGGLHKGTSPLRMAQAYTAFTNGGVVKEAHAIDKIKDLRTGKEEIRPVKETQVISPNAAWEMHELLRNAVQRGTGTSAKMKNWPVAGKTGTTQSALSSKANKDAWFVGYNPRYIGSIWMGFPKEDKGHIMYDGSGKTARMFSIVMQEALKNEKPMDFERPNGVSERHEVEENQEVATTPPALSVRLTIEGSQPVALLMWDDANEKTTGYDVMRYLNNPESAEKISSKQSGKTFVDQVKEGVLYKYFVVPYDENGNPGSPSNIGEVNTKQLEELLQNGENQHEENNSGDNQNSTEGDQSPNNGSNGSSEQEGHGNTDNSGNSNSTPQGLPNGNNGGNNQNNGQGHGQGNGSSGNGADPNASQRPADIPDPTQSTDPSQQGTGN</sequence>
<comment type="similarity">
    <text evidence="1">In the C-terminal section; belongs to the transpeptidase family.</text>
</comment>
<reference evidence="22 23" key="1">
    <citation type="journal article" date="2011" name="J. Bacteriol.">
        <title>Genome sequence of Brevibacillus laterosporus LMG 15441, a pathogen of invertebrates.</title>
        <authorList>
            <person name="Djukic M."/>
            <person name="Poehlein A."/>
            <person name="Thurmer A."/>
            <person name="Daniel R."/>
        </authorList>
    </citation>
    <scope>NUCLEOTIDE SEQUENCE [LARGE SCALE GENOMIC DNA]</scope>
    <source>
        <strain evidence="22 23">LMG 15441</strain>
    </source>
</reference>
<evidence type="ECO:0000256" key="17">
    <source>
        <dbReference type="ARBA" id="ARBA00049902"/>
    </source>
</evidence>
<dbReference type="FunFam" id="1.10.3810.10:FF:000001">
    <property type="entry name" value="Penicillin-binding protein 1A"/>
    <property type="match status" value="1"/>
</dbReference>
<evidence type="ECO:0000256" key="19">
    <source>
        <dbReference type="SAM" id="Phobius"/>
    </source>
</evidence>
<keyword evidence="13 19" id="KW-0472">Membrane</keyword>
<evidence type="ECO:0000256" key="11">
    <source>
        <dbReference type="ARBA" id="ARBA00022984"/>
    </source>
</evidence>
<evidence type="ECO:0000256" key="1">
    <source>
        <dbReference type="ARBA" id="ARBA00007090"/>
    </source>
</evidence>
<dbReference type="SUPFAM" id="SSF53955">
    <property type="entry name" value="Lysozyme-like"/>
    <property type="match status" value="1"/>
</dbReference>
<dbReference type="GO" id="GO:0008955">
    <property type="term" value="F:peptidoglycan glycosyltransferase activity"/>
    <property type="evidence" value="ECO:0007669"/>
    <property type="project" value="UniProtKB-EC"/>
</dbReference>
<dbReference type="GO" id="GO:0008360">
    <property type="term" value="P:regulation of cell shape"/>
    <property type="evidence" value="ECO:0007669"/>
    <property type="project" value="UniProtKB-KW"/>
</dbReference>
<feature type="compositionally biased region" description="Polar residues" evidence="18">
    <location>
        <begin position="838"/>
        <end position="851"/>
    </location>
</feature>
<evidence type="ECO:0000313" key="22">
    <source>
        <dbReference type="EMBL" id="AIG28237.1"/>
    </source>
</evidence>
<keyword evidence="5" id="KW-0645">Protease</keyword>
<dbReference type="GO" id="GO:0008658">
    <property type="term" value="F:penicillin binding"/>
    <property type="evidence" value="ECO:0007669"/>
    <property type="project" value="InterPro"/>
</dbReference>
<feature type="compositionally biased region" description="Polar residues" evidence="18">
    <location>
        <begin position="755"/>
        <end position="777"/>
    </location>
</feature>
<dbReference type="KEGG" id="blr:BRLA_c039540"/>
<evidence type="ECO:0000256" key="9">
    <source>
        <dbReference type="ARBA" id="ARBA00022801"/>
    </source>
</evidence>
<dbReference type="InterPro" id="IPR012338">
    <property type="entry name" value="Beta-lactam/transpept-like"/>
</dbReference>
<evidence type="ECO:0000313" key="23">
    <source>
        <dbReference type="Proteomes" id="UP000005850"/>
    </source>
</evidence>
<keyword evidence="6" id="KW-0328">Glycosyltransferase</keyword>
<evidence type="ECO:0000256" key="18">
    <source>
        <dbReference type="SAM" id="MobiDB-lite"/>
    </source>
</evidence>
<evidence type="ECO:0000259" key="20">
    <source>
        <dbReference type="Pfam" id="PF00905"/>
    </source>
</evidence>
<dbReference type="GO" id="GO:0071555">
    <property type="term" value="P:cell wall organization"/>
    <property type="evidence" value="ECO:0007669"/>
    <property type="project" value="UniProtKB-KW"/>
</dbReference>
<evidence type="ECO:0000256" key="4">
    <source>
        <dbReference type="ARBA" id="ARBA00022645"/>
    </source>
</evidence>
<proteinExistence type="inferred from homology"/>
<keyword evidence="10" id="KW-0133">Cell shape</keyword>
<evidence type="ECO:0000256" key="10">
    <source>
        <dbReference type="ARBA" id="ARBA00022960"/>
    </source>
</evidence>
<dbReference type="STRING" id="1042163.BRLA_c039540"/>
<dbReference type="GO" id="GO:0009252">
    <property type="term" value="P:peptidoglycan biosynthetic process"/>
    <property type="evidence" value="ECO:0007669"/>
    <property type="project" value="UniProtKB-KW"/>
</dbReference>
<accession>A0A075R6H5</accession>
<feature type="compositionally biased region" description="Low complexity" evidence="18">
    <location>
        <begin position="783"/>
        <end position="793"/>
    </location>
</feature>
<keyword evidence="15" id="KW-0961">Cell wall biogenesis/degradation</keyword>
<dbReference type="InterPro" id="IPR023346">
    <property type="entry name" value="Lysozyme-like_dom_sf"/>
</dbReference>
<name>A0A075R6H5_BRELA</name>
<dbReference type="eggNOG" id="COG0744">
    <property type="taxonomic scope" value="Bacteria"/>
</dbReference>
<dbReference type="InterPro" id="IPR036950">
    <property type="entry name" value="PBP_transglycosylase"/>
</dbReference>
<dbReference type="Pfam" id="PF00912">
    <property type="entry name" value="Transgly"/>
    <property type="match status" value="1"/>
</dbReference>
<feature type="compositionally biased region" description="Gly residues" evidence="18">
    <location>
        <begin position="811"/>
        <end position="821"/>
    </location>
</feature>
<dbReference type="InterPro" id="IPR013783">
    <property type="entry name" value="Ig-like_fold"/>
</dbReference>
<keyword evidence="8 19" id="KW-0812">Transmembrane</keyword>
<dbReference type="RefSeq" id="WP_041752382.1">
    <property type="nucleotide sequence ID" value="NZ_CP007806.1"/>
</dbReference>
<keyword evidence="9" id="KW-0378">Hydrolase</keyword>
<dbReference type="GO" id="GO:0030288">
    <property type="term" value="C:outer membrane-bounded periplasmic space"/>
    <property type="evidence" value="ECO:0007669"/>
    <property type="project" value="TreeGrafter"/>
</dbReference>
<dbReference type="InterPro" id="IPR001460">
    <property type="entry name" value="PCN-bd_Tpept"/>
</dbReference>
<evidence type="ECO:0000256" key="5">
    <source>
        <dbReference type="ARBA" id="ARBA00022670"/>
    </source>
</evidence>
<dbReference type="EMBL" id="CP007806">
    <property type="protein sequence ID" value="AIG28237.1"/>
    <property type="molecule type" value="Genomic_DNA"/>
</dbReference>
<dbReference type="Gene3D" id="1.10.3810.10">
    <property type="entry name" value="Biosynthetic peptidoglycan transglycosylase-like"/>
    <property type="match status" value="1"/>
</dbReference>
<keyword evidence="7" id="KW-0808">Transferase</keyword>
<evidence type="ECO:0000256" key="14">
    <source>
        <dbReference type="ARBA" id="ARBA00023268"/>
    </source>
</evidence>
<organism evidence="22 23">
    <name type="scientific">Brevibacillus laterosporus LMG 15441</name>
    <dbReference type="NCBI Taxonomy" id="1042163"/>
    <lineage>
        <taxon>Bacteria</taxon>
        <taxon>Bacillati</taxon>
        <taxon>Bacillota</taxon>
        <taxon>Bacilli</taxon>
        <taxon>Bacillales</taxon>
        <taxon>Paenibacillaceae</taxon>
        <taxon>Brevibacillus</taxon>
    </lineage>
</organism>
<dbReference type="SUPFAM" id="SSF56601">
    <property type="entry name" value="beta-lactamase/transpeptidase-like"/>
    <property type="match status" value="1"/>
</dbReference>
<dbReference type="GO" id="GO:0009002">
    <property type="term" value="F:serine-type D-Ala-D-Ala carboxypeptidase activity"/>
    <property type="evidence" value="ECO:0007669"/>
    <property type="project" value="UniProtKB-EC"/>
</dbReference>
<evidence type="ECO:0000256" key="3">
    <source>
        <dbReference type="ARBA" id="ARBA00022475"/>
    </source>
</evidence>
<keyword evidence="14" id="KW-0511">Multifunctional enzyme</keyword>
<dbReference type="PANTHER" id="PTHR32282">
    <property type="entry name" value="BINDING PROTEIN TRANSPEPTIDASE, PUTATIVE-RELATED"/>
    <property type="match status" value="1"/>
</dbReference>
<evidence type="ECO:0000256" key="8">
    <source>
        <dbReference type="ARBA" id="ARBA00022692"/>
    </source>
</evidence>
<feature type="transmembrane region" description="Helical" evidence="19">
    <location>
        <begin position="16"/>
        <end position="41"/>
    </location>
</feature>
<keyword evidence="11" id="KW-0573">Peptidoglycan synthesis</keyword>
<dbReference type="HOGENOM" id="CLU_006354_2_2_9"/>
<comment type="catalytic activity">
    <reaction evidence="16">
        <text>Preferential cleavage: (Ac)2-L-Lys-D-Ala-|-D-Ala. Also transpeptidation of peptidyl-alanyl moieties that are N-acyl substituents of D-alanine.</text>
        <dbReference type="EC" id="3.4.16.4"/>
    </reaction>
</comment>
<evidence type="ECO:0000256" key="13">
    <source>
        <dbReference type="ARBA" id="ARBA00023136"/>
    </source>
</evidence>
<dbReference type="Gene3D" id="3.40.710.10">
    <property type="entry name" value="DD-peptidase/beta-lactamase superfamily"/>
    <property type="match status" value="1"/>
</dbReference>
<dbReference type="GO" id="GO:0006508">
    <property type="term" value="P:proteolysis"/>
    <property type="evidence" value="ECO:0007669"/>
    <property type="project" value="UniProtKB-KW"/>
</dbReference>
<evidence type="ECO:0000256" key="7">
    <source>
        <dbReference type="ARBA" id="ARBA00022679"/>
    </source>
</evidence>
<dbReference type="Proteomes" id="UP000005850">
    <property type="component" value="Chromosome"/>
</dbReference>
<evidence type="ECO:0000256" key="12">
    <source>
        <dbReference type="ARBA" id="ARBA00022989"/>
    </source>
</evidence>
<comment type="catalytic activity">
    <reaction evidence="17">
        <text>[GlcNAc-(1-&gt;4)-Mur2Ac(oyl-L-Ala-gamma-D-Glu-L-Lys-D-Ala-D-Ala)](n)-di-trans,octa-cis-undecaprenyl diphosphate + beta-D-GlcNAc-(1-&gt;4)-Mur2Ac(oyl-L-Ala-gamma-D-Glu-L-Lys-D-Ala-D-Ala)-di-trans,octa-cis-undecaprenyl diphosphate = [GlcNAc-(1-&gt;4)-Mur2Ac(oyl-L-Ala-gamma-D-Glu-L-Lys-D-Ala-D-Ala)](n+1)-di-trans,octa-cis-undecaprenyl diphosphate + di-trans,octa-cis-undecaprenyl diphosphate + H(+)</text>
        <dbReference type="Rhea" id="RHEA:23708"/>
        <dbReference type="Rhea" id="RHEA-COMP:9602"/>
        <dbReference type="Rhea" id="RHEA-COMP:9603"/>
        <dbReference type="ChEBI" id="CHEBI:15378"/>
        <dbReference type="ChEBI" id="CHEBI:58405"/>
        <dbReference type="ChEBI" id="CHEBI:60033"/>
        <dbReference type="ChEBI" id="CHEBI:78435"/>
        <dbReference type="EC" id="2.4.99.28"/>
    </reaction>
</comment>
<keyword evidence="12 19" id="KW-1133">Transmembrane helix</keyword>
<evidence type="ECO:0000259" key="21">
    <source>
        <dbReference type="Pfam" id="PF00912"/>
    </source>
</evidence>
<evidence type="ECO:0000256" key="15">
    <source>
        <dbReference type="ARBA" id="ARBA00023316"/>
    </source>
</evidence>
<protein>
    <submittedName>
        <fullName evidence="22">Penicillin-binding protein F</fullName>
    </submittedName>
</protein>
<dbReference type="AlphaFoldDB" id="A0A075R6H5"/>
<dbReference type="NCBIfam" id="TIGR02074">
    <property type="entry name" value="PBP_1a_fam"/>
    <property type="match status" value="1"/>
</dbReference>
<dbReference type="Gene3D" id="2.60.40.10">
    <property type="entry name" value="Immunoglobulins"/>
    <property type="match status" value="1"/>
</dbReference>
<feature type="domain" description="Glycosyl transferase family 51" evidence="21">
    <location>
        <begin position="68"/>
        <end position="247"/>
    </location>
</feature>
<dbReference type="PANTHER" id="PTHR32282:SF32">
    <property type="entry name" value="PENICILLIN-BINDING PROTEIN 2A"/>
    <property type="match status" value="1"/>
</dbReference>
<keyword evidence="3" id="KW-1003">Cell membrane</keyword>
<gene>
    <name evidence="22" type="primary">pbpF_2</name>
    <name evidence="22" type="ORF">BRLA_c039540</name>
</gene>
<evidence type="ECO:0000256" key="2">
    <source>
        <dbReference type="ARBA" id="ARBA00007739"/>
    </source>
</evidence>
<keyword evidence="23" id="KW-1185">Reference proteome</keyword>
<dbReference type="InterPro" id="IPR001264">
    <property type="entry name" value="Glyco_trans_51"/>
</dbReference>